<dbReference type="Proteomes" id="UP001516662">
    <property type="component" value="Unassembled WGS sequence"/>
</dbReference>
<dbReference type="PIRSF" id="PIRSF001455">
    <property type="entry name" value="DHQ_synth"/>
    <property type="match status" value="1"/>
</dbReference>
<keyword evidence="14 17" id="KW-0057">Aromatic amino acid biosynthesis</keyword>
<evidence type="ECO:0000313" key="21">
    <source>
        <dbReference type="Proteomes" id="UP001516662"/>
    </source>
</evidence>
<comment type="catalytic activity">
    <reaction evidence="1 17">
        <text>7-phospho-2-dehydro-3-deoxy-D-arabino-heptonate = 3-dehydroquinate + phosphate</text>
        <dbReference type="Rhea" id="RHEA:21968"/>
        <dbReference type="ChEBI" id="CHEBI:32364"/>
        <dbReference type="ChEBI" id="CHEBI:43474"/>
        <dbReference type="ChEBI" id="CHEBI:58394"/>
        <dbReference type="EC" id="4.2.3.4"/>
    </reaction>
</comment>
<feature type="domain" description="3-dehydroquinate synthase N-terminal" evidence="18">
    <location>
        <begin position="68"/>
        <end position="178"/>
    </location>
</feature>
<evidence type="ECO:0000313" key="20">
    <source>
        <dbReference type="EMBL" id="MBE4910284.1"/>
    </source>
</evidence>
<comment type="function">
    <text evidence="17">Catalyzes the conversion of 3-deoxy-D-arabino-heptulosonate 7-phosphate (DAHP) to dehydroquinate (DHQ).</text>
</comment>
<evidence type="ECO:0000256" key="14">
    <source>
        <dbReference type="ARBA" id="ARBA00023141"/>
    </source>
</evidence>
<dbReference type="InterPro" id="IPR050071">
    <property type="entry name" value="Dehydroquinate_synthase"/>
</dbReference>
<keyword evidence="13 17" id="KW-0520">NAD</keyword>
<keyword evidence="11 17" id="KW-0547">Nucleotide-binding</keyword>
<dbReference type="HAMAP" id="MF_00110">
    <property type="entry name" value="DHQ_synthase"/>
    <property type="match status" value="1"/>
</dbReference>
<feature type="binding site" evidence="17">
    <location>
        <begin position="130"/>
        <end position="131"/>
    </location>
    <ligand>
        <name>NAD(+)</name>
        <dbReference type="ChEBI" id="CHEBI:57540"/>
    </ligand>
</feature>
<feature type="domain" description="3-dehydroquinate synthase C-terminal" evidence="19">
    <location>
        <begin position="181"/>
        <end position="324"/>
    </location>
</feature>
<dbReference type="EMBL" id="JADCLJ010000024">
    <property type="protein sequence ID" value="MBE4910284.1"/>
    <property type="molecule type" value="Genomic_DNA"/>
</dbReference>
<dbReference type="InterPro" id="IPR030963">
    <property type="entry name" value="DHQ_synth_fam"/>
</dbReference>
<keyword evidence="21" id="KW-1185">Reference proteome</keyword>
<evidence type="ECO:0000256" key="9">
    <source>
        <dbReference type="ARBA" id="ARBA00022605"/>
    </source>
</evidence>
<comment type="pathway">
    <text evidence="4 17">Metabolic intermediate biosynthesis; chorismate biosynthesis; chorismate from D-erythrose 4-phosphate and phosphoenolpyruvate: step 2/7.</text>
</comment>
<sequence>MDTLNIKTHSKTYPLYIGSGILPELSAILRNLNLSITKILIISDDQVAPLYMDSVTTQIKSEYPIIEFIIPSGEASKNIDWFYECQTCALSNGLDRSSLIIALGGGVVGDLAGFVAATFQRGIPFIQIPTTLLAHDSAVGGKVAINHPLGKNMIGAFHQPEAVIFNIDFIETLPKKELLSGFAEVIKEAIIWDKSFYNWLRNNITTLSDLKDEKLQYAIEQGISIKSQIVAMDEKENDIRAILNFGHTLGHAIEAELGYGEITHGEAVLIGMLFAIKVSEETYPRHLYYEEFKQWFSNFGYCTDLPAALDKSRLVQRMKKDKKANAGTIRMVLLKEIGKVEVQEVRDDLLYKLLN</sequence>
<feature type="binding site" evidence="17">
    <location>
        <position position="151"/>
    </location>
    <ligand>
        <name>NAD(+)</name>
        <dbReference type="ChEBI" id="CHEBI:57540"/>
    </ligand>
</feature>
<accession>A0ABR9QPA9</accession>
<feature type="binding site" evidence="17">
    <location>
        <position position="142"/>
    </location>
    <ligand>
        <name>NAD(+)</name>
        <dbReference type="ChEBI" id="CHEBI:57540"/>
    </ligand>
</feature>
<keyword evidence="10 17" id="KW-0479">Metal-binding</keyword>
<feature type="binding site" evidence="17">
    <location>
        <position position="264"/>
    </location>
    <ligand>
        <name>Zn(2+)</name>
        <dbReference type="ChEBI" id="CHEBI:29105"/>
    </ligand>
</feature>
<evidence type="ECO:0000256" key="8">
    <source>
        <dbReference type="ARBA" id="ARBA00022490"/>
    </source>
</evidence>
<evidence type="ECO:0000256" key="16">
    <source>
        <dbReference type="ARBA" id="ARBA00023285"/>
    </source>
</evidence>
<dbReference type="Pfam" id="PF01761">
    <property type="entry name" value="DHQ_synthase"/>
    <property type="match status" value="1"/>
</dbReference>
<evidence type="ECO:0000256" key="12">
    <source>
        <dbReference type="ARBA" id="ARBA00022833"/>
    </source>
</evidence>
<keyword evidence="12 17" id="KW-0862">Zinc</keyword>
<dbReference type="Pfam" id="PF24621">
    <property type="entry name" value="DHQS_C"/>
    <property type="match status" value="1"/>
</dbReference>
<dbReference type="NCBIfam" id="TIGR01357">
    <property type="entry name" value="aroB"/>
    <property type="match status" value="1"/>
</dbReference>
<evidence type="ECO:0000256" key="10">
    <source>
        <dbReference type="ARBA" id="ARBA00022723"/>
    </source>
</evidence>
<evidence type="ECO:0000256" key="15">
    <source>
        <dbReference type="ARBA" id="ARBA00023239"/>
    </source>
</evidence>
<comment type="subcellular location">
    <subcellularLocation>
        <location evidence="3 17">Cytoplasm</location>
    </subcellularLocation>
</comment>
<dbReference type="InterPro" id="IPR030960">
    <property type="entry name" value="DHQS/DOIS_N"/>
</dbReference>
<name>A0ABR9QPA9_9BACI</name>
<keyword evidence="15 17" id="KW-0456">Lyase</keyword>
<comment type="cofactor">
    <cofactor evidence="2 17">
        <name>NAD(+)</name>
        <dbReference type="ChEBI" id="CHEBI:57540"/>
    </cofactor>
</comment>
<evidence type="ECO:0000256" key="11">
    <source>
        <dbReference type="ARBA" id="ARBA00022741"/>
    </source>
</evidence>
<dbReference type="PANTHER" id="PTHR43622:SF7">
    <property type="entry name" value="3-DEHYDROQUINATE SYNTHASE, CHLOROPLASTIC"/>
    <property type="match status" value="1"/>
</dbReference>
<comment type="cofactor">
    <cofactor evidence="17">
        <name>Co(2+)</name>
        <dbReference type="ChEBI" id="CHEBI:48828"/>
    </cofactor>
    <cofactor evidence="17">
        <name>Zn(2+)</name>
        <dbReference type="ChEBI" id="CHEBI:29105"/>
    </cofactor>
    <text evidence="17">Binds 1 divalent metal cation per subunit. Can use either Co(2+) or Zn(2+).</text>
</comment>
<feature type="binding site" evidence="17">
    <location>
        <position position="184"/>
    </location>
    <ligand>
        <name>Zn(2+)</name>
        <dbReference type="ChEBI" id="CHEBI:29105"/>
    </ligand>
</feature>
<feature type="binding site" evidence="17">
    <location>
        <begin position="169"/>
        <end position="172"/>
    </location>
    <ligand>
        <name>NAD(+)</name>
        <dbReference type="ChEBI" id="CHEBI:57540"/>
    </ligand>
</feature>
<protein>
    <recommendedName>
        <fullName evidence="7 17">3-dehydroquinate synthase</fullName>
        <shortName evidence="17">DHQS</shortName>
        <ecNumber evidence="6 17">4.2.3.4</ecNumber>
    </recommendedName>
</protein>
<evidence type="ECO:0000256" key="1">
    <source>
        <dbReference type="ARBA" id="ARBA00001393"/>
    </source>
</evidence>
<reference evidence="20 21" key="1">
    <citation type="submission" date="2020-10" db="EMBL/GenBank/DDBJ databases">
        <title>Bacillus sp. HD4P25, an endophyte from a halophyte.</title>
        <authorList>
            <person name="Sun J.-Q."/>
        </authorList>
    </citation>
    <scope>NUCLEOTIDE SEQUENCE [LARGE SCALE GENOMIC DNA]</scope>
    <source>
        <strain evidence="20 21">YIM 93174</strain>
    </source>
</reference>
<dbReference type="EC" id="4.2.3.4" evidence="6 17"/>
<keyword evidence="16 17" id="KW-0170">Cobalt</keyword>
<comment type="similarity">
    <text evidence="5 17">Belongs to the sugar phosphate cyclases superfamily. Dehydroquinate synthase family.</text>
</comment>
<dbReference type="InterPro" id="IPR016037">
    <property type="entry name" value="DHQ_synth_AroB"/>
</dbReference>
<comment type="caution">
    <text evidence="20">The sequence shown here is derived from an EMBL/GenBank/DDBJ whole genome shotgun (WGS) entry which is preliminary data.</text>
</comment>
<dbReference type="Gene3D" id="1.20.1090.10">
    <property type="entry name" value="Dehydroquinate synthase-like - alpha domain"/>
    <property type="match status" value="1"/>
</dbReference>
<dbReference type="CDD" id="cd08195">
    <property type="entry name" value="DHQS"/>
    <property type="match status" value="1"/>
</dbReference>
<feature type="binding site" evidence="17">
    <location>
        <begin position="72"/>
        <end position="77"/>
    </location>
    <ligand>
        <name>NAD(+)</name>
        <dbReference type="ChEBI" id="CHEBI:57540"/>
    </ligand>
</feature>
<gene>
    <name evidence="17" type="primary">aroB</name>
    <name evidence="20" type="ORF">IMZ08_19790</name>
</gene>
<evidence type="ECO:0000259" key="19">
    <source>
        <dbReference type="Pfam" id="PF24621"/>
    </source>
</evidence>
<evidence type="ECO:0000259" key="18">
    <source>
        <dbReference type="Pfam" id="PF01761"/>
    </source>
</evidence>
<evidence type="ECO:0000256" key="17">
    <source>
        <dbReference type="HAMAP-Rule" id="MF_00110"/>
    </source>
</evidence>
<dbReference type="Gene3D" id="3.40.50.1970">
    <property type="match status" value="1"/>
</dbReference>
<evidence type="ECO:0000256" key="5">
    <source>
        <dbReference type="ARBA" id="ARBA00005412"/>
    </source>
</evidence>
<feature type="binding site" evidence="17">
    <location>
        <begin position="106"/>
        <end position="110"/>
    </location>
    <ligand>
        <name>NAD(+)</name>
        <dbReference type="ChEBI" id="CHEBI:57540"/>
    </ligand>
</feature>
<evidence type="ECO:0000256" key="2">
    <source>
        <dbReference type="ARBA" id="ARBA00001911"/>
    </source>
</evidence>
<dbReference type="SUPFAM" id="SSF56796">
    <property type="entry name" value="Dehydroquinate synthase-like"/>
    <property type="match status" value="1"/>
</dbReference>
<keyword evidence="8 17" id="KW-0963">Cytoplasm</keyword>
<organism evidence="20 21">
    <name type="scientific">Litchfieldia luteola</name>
    <dbReference type="NCBI Taxonomy" id="682179"/>
    <lineage>
        <taxon>Bacteria</taxon>
        <taxon>Bacillati</taxon>
        <taxon>Bacillota</taxon>
        <taxon>Bacilli</taxon>
        <taxon>Bacillales</taxon>
        <taxon>Bacillaceae</taxon>
        <taxon>Litchfieldia</taxon>
    </lineage>
</organism>
<evidence type="ECO:0000256" key="4">
    <source>
        <dbReference type="ARBA" id="ARBA00004661"/>
    </source>
</evidence>
<proteinExistence type="inferred from homology"/>
<keyword evidence="9 17" id="KW-0028">Amino-acid biosynthesis</keyword>
<evidence type="ECO:0000256" key="7">
    <source>
        <dbReference type="ARBA" id="ARBA00017684"/>
    </source>
</evidence>
<dbReference type="InterPro" id="IPR056179">
    <property type="entry name" value="DHQS_C"/>
</dbReference>
<dbReference type="PANTHER" id="PTHR43622">
    <property type="entry name" value="3-DEHYDROQUINATE SYNTHASE"/>
    <property type="match status" value="1"/>
</dbReference>
<evidence type="ECO:0000256" key="13">
    <source>
        <dbReference type="ARBA" id="ARBA00023027"/>
    </source>
</evidence>
<evidence type="ECO:0000256" key="6">
    <source>
        <dbReference type="ARBA" id="ARBA00013031"/>
    </source>
</evidence>
<dbReference type="GO" id="GO:0003856">
    <property type="term" value="F:3-dehydroquinate synthase activity"/>
    <property type="evidence" value="ECO:0007669"/>
    <property type="project" value="UniProtKB-EC"/>
</dbReference>
<feature type="binding site" evidence="17">
    <location>
        <position position="247"/>
    </location>
    <ligand>
        <name>Zn(2+)</name>
        <dbReference type="ChEBI" id="CHEBI:29105"/>
    </ligand>
</feature>
<dbReference type="RefSeq" id="WP_193539535.1">
    <property type="nucleotide sequence ID" value="NZ_JADCLJ010000024.1"/>
</dbReference>
<evidence type="ECO:0000256" key="3">
    <source>
        <dbReference type="ARBA" id="ARBA00004496"/>
    </source>
</evidence>